<dbReference type="InterPro" id="IPR001584">
    <property type="entry name" value="Integrase_cat-core"/>
</dbReference>
<protein>
    <submittedName>
        <fullName evidence="3">Ribonuclease H-like domain-containing protein</fullName>
    </submittedName>
</protein>
<dbReference type="PROSITE" id="PS50994">
    <property type="entry name" value="INTEGRASE"/>
    <property type="match status" value="1"/>
</dbReference>
<feature type="compositionally biased region" description="Basic and acidic residues" evidence="1">
    <location>
        <begin position="844"/>
        <end position="861"/>
    </location>
</feature>
<dbReference type="Pfam" id="PF07727">
    <property type="entry name" value="RVT_2"/>
    <property type="match status" value="3"/>
</dbReference>
<dbReference type="CDD" id="cd09272">
    <property type="entry name" value="RNase_HI_RT_Ty1"/>
    <property type="match status" value="2"/>
</dbReference>
<dbReference type="PANTHER" id="PTHR11439">
    <property type="entry name" value="GAG-POL-RELATED RETROTRANSPOSON"/>
    <property type="match status" value="1"/>
</dbReference>
<evidence type="ECO:0000256" key="1">
    <source>
        <dbReference type="SAM" id="MobiDB-lite"/>
    </source>
</evidence>
<feature type="compositionally biased region" description="Basic and acidic residues" evidence="1">
    <location>
        <begin position="1561"/>
        <end position="1570"/>
    </location>
</feature>
<evidence type="ECO:0000313" key="4">
    <source>
        <dbReference type="Proteomes" id="UP001151760"/>
    </source>
</evidence>
<dbReference type="Gene3D" id="3.30.420.10">
    <property type="entry name" value="Ribonuclease H-like superfamily/Ribonuclease H"/>
    <property type="match status" value="1"/>
</dbReference>
<dbReference type="InterPro" id="IPR012337">
    <property type="entry name" value="RNaseH-like_sf"/>
</dbReference>
<dbReference type="Proteomes" id="UP001151760">
    <property type="component" value="Unassembled WGS sequence"/>
</dbReference>
<feature type="compositionally biased region" description="Basic residues" evidence="1">
    <location>
        <begin position="1587"/>
        <end position="1598"/>
    </location>
</feature>
<organism evidence="3 4">
    <name type="scientific">Tanacetum coccineum</name>
    <dbReference type="NCBI Taxonomy" id="301880"/>
    <lineage>
        <taxon>Eukaryota</taxon>
        <taxon>Viridiplantae</taxon>
        <taxon>Streptophyta</taxon>
        <taxon>Embryophyta</taxon>
        <taxon>Tracheophyta</taxon>
        <taxon>Spermatophyta</taxon>
        <taxon>Magnoliopsida</taxon>
        <taxon>eudicotyledons</taxon>
        <taxon>Gunneridae</taxon>
        <taxon>Pentapetalae</taxon>
        <taxon>asterids</taxon>
        <taxon>campanulids</taxon>
        <taxon>Asterales</taxon>
        <taxon>Asteraceae</taxon>
        <taxon>Asteroideae</taxon>
        <taxon>Anthemideae</taxon>
        <taxon>Anthemidinae</taxon>
        <taxon>Tanacetum</taxon>
    </lineage>
</organism>
<dbReference type="PANTHER" id="PTHR11439:SF495">
    <property type="entry name" value="REVERSE TRANSCRIPTASE, RNA-DEPENDENT DNA POLYMERASE-RELATED"/>
    <property type="match status" value="1"/>
</dbReference>
<dbReference type="InterPro" id="IPR036397">
    <property type="entry name" value="RNaseH_sf"/>
</dbReference>
<evidence type="ECO:0000313" key="3">
    <source>
        <dbReference type="EMBL" id="GJS86002.1"/>
    </source>
</evidence>
<gene>
    <name evidence="3" type="ORF">Tco_0752543</name>
</gene>
<dbReference type="EMBL" id="BQNB010011092">
    <property type="protein sequence ID" value="GJS86002.1"/>
    <property type="molecule type" value="Genomic_DNA"/>
</dbReference>
<dbReference type="InterPro" id="IPR043502">
    <property type="entry name" value="DNA/RNA_pol_sf"/>
</dbReference>
<feature type="region of interest" description="Disordered" evidence="1">
    <location>
        <begin position="842"/>
        <end position="861"/>
    </location>
</feature>
<comment type="caution">
    <text evidence="3">The sequence shown here is derived from an EMBL/GenBank/DDBJ whole genome shotgun (WGS) entry which is preliminary data.</text>
</comment>
<accession>A0ABQ4Z9Z9</accession>
<dbReference type="InterPro" id="IPR013103">
    <property type="entry name" value="RVT_2"/>
</dbReference>
<feature type="region of interest" description="Disordered" evidence="1">
    <location>
        <begin position="258"/>
        <end position="296"/>
    </location>
</feature>
<keyword evidence="4" id="KW-1185">Reference proteome</keyword>
<dbReference type="SUPFAM" id="SSF53098">
    <property type="entry name" value="Ribonuclease H-like"/>
    <property type="match status" value="1"/>
</dbReference>
<reference evidence="3" key="2">
    <citation type="submission" date="2022-01" db="EMBL/GenBank/DDBJ databases">
        <authorList>
            <person name="Yamashiro T."/>
            <person name="Shiraishi A."/>
            <person name="Satake H."/>
            <person name="Nakayama K."/>
        </authorList>
    </citation>
    <scope>NUCLEOTIDE SEQUENCE</scope>
</reference>
<dbReference type="SUPFAM" id="SSF56672">
    <property type="entry name" value="DNA/RNA polymerases"/>
    <property type="match status" value="1"/>
</dbReference>
<proteinExistence type="predicted"/>
<evidence type="ECO:0000259" key="2">
    <source>
        <dbReference type="PROSITE" id="PS50994"/>
    </source>
</evidence>
<reference evidence="3" key="1">
    <citation type="journal article" date="2022" name="Int. J. Mol. Sci.">
        <title>Draft Genome of Tanacetum Coccineum: Genomic Comparison of Closely Related Tanacetum-Family Plants.</title>
        <authorList>
            <person name="Yamashiro T."/>
            <person name="Shiraishi A."/>
            <person name="Nakayama K."/>
            <person name="Satake H."/>
        </authorList>
    </citation>
    <scope>NUCLEOTIDE SEQUENCE</scope>
</reference>
<feature type="domain" description="Integrase catalytic" evidence="2">
    <location>
        <begin position="113"/>
        <end position="187"/>
    </location>
</feature>
<sequence length="1609" mass="181086">MTGNKCYLDEYEDYDGRFVSFDDGKGRISGKGKIKTGSLDFDDVYFCKELKYNLFSMSQICDKKNIVLFTDTECLLLSSNFKLLDEKYSVAESSMKGQLLQVLSYVCCSPLEGIKREFSVARTPQQNGVAKRKNRTLIEAARTMLVDSKLPTIFWAEAVNTACYVLNRVLVIKPHNTTPYELICGRPPLIDFMKPFGCPVTILNTKDHIETLNIRFLENTPNVKGNGPDLFFDVDSLTISMNYVPVVAGKQTNGIAGTKDNIVAGPKDNERDAGMKPTEVDENEASDTSVKHDQAIRSESERLNQWEMQTEHTNNINTVSTPVSTAGPSINIVVPSPLVNTTGPSVSTANAFEEHLFEIFSSFKNAFTLPPVPNVSSMVNTSIFGNAYDDEDVEEEVDMNNVISSYSVPETSFTKFHKDYLVDQVIGSFKTPVQTRHMTKINEEHGIDYDEVFAPVARIEAIRLFLAYASFKDFVVYQMDVKSAFLYEKIEDEVYVCQPPSFEDPHFPDKVYKVEKALCGLHQAPRAWHKDDIILVQVYVDDIIFGSTKKEISIEFEKLMHDKFQMSSMGELSFFLGLQVKQKCDGIFISQDKYVAEILKKFDFASVKTASTLIETNKALIKDEEAEDVDVHLYRSMIGSLIDSLFDLEAFSDSDYAGASLDRKFATGGCQFLGKRLISWQCKKQTVVANSTTEAEYVAAVDRVLVIKPHNKTPYKLIPLVRPPLIDFMKPFGCPVTILNTRDHLGKFDGKVDEGYFVGYFVLFDVDSLTISMNYVPVVVGNQTNGIAETKDNIVTGQAQKEKEPEQEYILIPLYTTNPLISQSPKHCEGDAGMKPTEVDENEALDKSGKHDQATRSESKRLNQIEMQTEHTNSTNIINSVSTLVNTDGPSVSTANAFEEHLFERFSPFKNAFTLPPVLNVSSMDNTGIFGNAYNDEDVEEEVDMNNVVSSYTVPDSSFTKFHKDHPEDQVIGSLKTPVQTRQMTKINKEHGLISSVHKLRRTNHKDFQNCLFACFLSQMEPKKPVKDMWAIGTKWVFRNKKDERGIVVNNKAILVAQGHTQEEGIDYDEVFAPIEEEVYVYQPPGFEDLHFPDKVYKVEKALFGLHQALRACSMGELSFFLGLQVKQKSDGIFISQDKYVAEILKKFDFASVKTASTLMETNKALIKDEEAEDMDVHLYRSMIGSLMYLTASRPDIMFVVCACARFQVTPKASHLHAVKRIFRYLKGQPKLGLWYPRDSPFDLEAFSDSDYAGASLDRKSTTGGCQFLGKRLISWQCKKQTIVANSTTEAEYVAAANCCRQVGDKAVHKELGDKMERAATTASSLKAKQDSDSGPRCQDTILGDVDAQTRFETTSKWFNDPPLLRGYTLGSREDIQVPAAEEKPAESEGFEHIVDFLNANPINMHLLLILRCIQQFWDSAKLRTVNRDVQIQALIDGKKIIVNEASIRRDLKLEDAEGSPCLPNATIFEELTRMGAKTIAWNEFSSTIASAIICLANNQKFIFSKYIFDNMLGDMSHHKKIFVNPFHTKKVFANMKRAGKDFSGRITPLFDTMMVQASEEVGKDSDHPTDSNQIPIVDQPSTSSQPKKKQKYRRKQRKEAEVSQDEIA</sequence>
<name>A0ABQ4Z9Z9_9ASTR</name>
<feature type="region of interest" description="Disordered" evidence="1">
    <location>
        <begin position="1561"/>
        <end position="1609"/>
    </location>
</feature>